<feature type="transmembrane region" description="Helical" evidence="5">
    <location>
        <begin position="41"/>
        <end position="60"/>
    </location>
</feature>
<dbReference type="GO" id="GO:0009506">
    <property type="term" value="C:plasmodesma"/>
    <property type="evidence" value="ECO:0007669"/>
    <property type="project" value="TreeGrafter"/>
</dbReference>
<keyword evidence="2 5" id="KW-0812">Transmembrane</keyword>
<dbReference type="PANTHER" id="PTHR31415">
    <property type="entry name" value="OS05G0367900 PROTEIN"/>
    <property type="match status" value="1"/>
</dbReference>
<dbReference type="OrthoDB" id="1889094at2759"/>
<dbReference type="Proteomes" id="UP000595140">
    <property type="component" value="Unassembled WGS sequence"/>
</dbReference>
<evidence type="ECO:0000259" key="6">
    <source>
        <dbReference type="Pfam" id="PF03168"/>
    </source>
</evidence>
<proteinExistence type="predicted"/>
<keyword evidence="4 5" id="KW-0472">Membrane</keyword>
<evidence type="ECO:0000313" key="7">
    <source>
        <dbReference type="EMBL" id="VFQ59227.1"/>
    </source>
</evidence>
<evidence type="ECO:0000256" key="5">
    <source>
        <dbReference type="SAM" id="Phobius"/>
    </source>
</evidence>
<evidence type="ECO:0000256" key="3">
    <source>
        <dbReference type="ARBA" id="ARBA00022989"/>
    </source>
</evidence>
<dbReference type="AlphaFoldDB" id="A0A484K7C8"/>
<comment type="subcellular location">
    <subcellularLocation>
        <location evidence="1">Membrane</location>
        <topology evidence="1">Single-pass membrane protein</topology>
    </subcellularLocation>
</comment>
<gene>
    <name evidence="7" type="ORF">CCAM_LOCUS1003</name>
</gene>
<organism evidence="7 8">
    <name type="scientific">Cuscuta campestris</name>
    <dbReference type="NCBI Taxonomy" id="132261"/>
    <lineage>
        <taxon>Eukaryota</taxon>
        <taxon>Viridiplantae</taxon>
        <taxon>Streptophyta</taxon>
        <taxon>Embryophyta</taxon>
        <taxon>Tracheophyta</taxon>
        <taxon>Spermatophyta</taxon>
        <taxon>Magnoliopsida</taxon>
        <taxon>eudicotyledons</taxon>
        <taxon>Gunneridae</taxon>
        <taxon>Pentapetalae</taxon>
        <taxon>asterids</taxon>
        <taxon>lamiids</taxon>
        <taxon>Solanales</taxon>
        <taxon>Convolvulaceae</taxon>
        <taxon>Cuscuteae</taxon>
        <taxon>Cuscuta</taxon>
        <taxon>Cuscuta subgen. Grammica</taxon>
        <taxon>Cuscuta sect. Cleistogrammica</taxon>
    </lineage>
</organism>
<dbReference type="InterPro" id="IPR004864">
    <property type="entry name" value="LEA_2"/>
</dbReference>
<dbReference type="InterPro" id="IPR044839">
    <property type="entry name" value="NDR1-like"/>
</dbReference>
<dbReference type="Pfam" id="PF03168">
    <property type="entry name" value="LEA_2"/>
    <property type="match status" value="1"/>
</dbReference>
<protein>
    <recommendedName>
        <fullName evidence="6">Late embryogenesis abundant protein LEA-2 subgroup domain-containing protein</fullName>
    </recommendedName>
</protein>
<dbReference type="PANTHER" id="PTHR31415:SF4">
    <property type="entry name" value="NDR1_HIN1-LIKE PROTEIN 3"/>
    <property type="match status" value="1"/>
</dbReference>
<accession>A0A484K7C8</accession>
<evidence type="ECO:0000313" key="8">
    <source>
        <dbReference type="Proteomes" id="UP000595140"/>
    </source>
</evidence>
<dbReference type="GO" id="GO:0005886">
    <property type="term" value="C:plasma membrane"/>
    <property type="evidence" value="ECO:0007669"/>
    <property type="project" value="TreeGrafter"/>
</dbReference>
<sequence>MSKSRESFHSHGRRGGGGGCNPCGCCCGCLFNCFISCICQILCTLLVIAGVVAAVLWLVFRPNALRFYVDDATLTQFDYSASGKTLRYNLAASISIRNPNKRIGVYYDTIEARALYDNQRFAAVNLDPFFQGTKNTSNLQSTFKGQNSLPLRDDSKYSEQKRNGAYEIDLKLYLKIRLKFWFIKSKKFKCTINCNLEKVPLVSNGTSPGSFERTTCHLDW</sequence>
<evidence type="ECO:0000256" key="2">
    <source>
        <dbReference type="ARBA" id="ARBA00022692"/>
    </source>
</evidence>
<keyword evidence="8" id="KW-1185">Reference proteome</keyword>
<evidence type="ECO:0000256" key="4">
    <source>
        <dbReference type="ARBA" id="ARBA00023136"/>
    </source>
</evidence>
<feature type="domain" description="Late embryogenesis abundant protein LEA-2 subgroup" evidence="6">
    <location>
        <begin position="94"/>
        <end position="192"/>
    </location>
</feature>
<dbReference type="GO" id="GO:0098542">
    <property type="term" value="P:defense response to other organism"/>
    <property type="evidence" value="ECO:0007669"/>
    <property type="project" value="InterPro"/>
</dbReference>
<evidence type="ECO:0000256" key="1">
    <source>
        <dbReference type="ARBA" id="ARBA00004167"/>
    </source>
</evidence>
<keyword evidence="3 5" id="KW-1133">Transmembrane helix</keyword>
<reference evidence="7 8" key="1">
    <citation type="submission" date="2018-04" db="EMBL/GenBank/DDBJ databases">
        <authorList>
            <person name="Vogel A."/>
        </authorList>
    </citation>
    <scope>NUCLEOTIDE SEQUENCE [LARGE SCALE GENOMIC DNA]</scope>
</reference>
<dbReference type="EMBL" id="OOIL02000003">
    <property type="protein sequence ID" value="VFQ59227.1"/>
    <property type="molecule type" value="Genomic_DNA"/>
</dbReference>
<name>A0A484K7C8_9ASTE</name>